<sequence length="312" mass="35564">MPDFFQMNLEQMLSELRLHESNTQALFNALEGDETVADYRKRCQNSEPQYEVFCKSYIIALVKKYVSSPYDSEILLAAYGFLRGFDQINGVEKRRKEYVEAAFGRNKKVTDRNGKPVKSLYTKEQPIIQALAAQLTKEVYQQGKRGSLGLADEVFRELSMQFPDGLPDICPLPEPRFVNETLECGDELPHKAYSAGNVLQTEDSNEESDEAETGDRQKEAAYMRKPFNLPPQQPSKKASARDEVPLRTDAVISNIKIAPGRFFGRTAELKEVRDNFQNNSRIQIISGREGQGKSIFAFEYAKTFHNEYQILC</sequence>
<dbReference type="EMBL" id="DVGZ01000081">
    <property type="protein sequence ID" value="HIR47538.1"/>
    <property type="molecule type" value="Genomic_DNA"/>
</dbReference>
<comment type="caution">
    <text evidence="2">The sequence shown here is derived from an EMBL/GenBank/DDBJ whole genome shotgun (WGS) entry which is preliminary data.</text>
</comment>
<reference evidence="2" key="2">
    <citation type="journal article" date="2021" name="PeerJ">
        <title>Extensive microbial diversity within the chicken gut microbiome revealed by metagenomics and culture.</title>
        <authorList>
            <person name="Gilroy R."/>
            <person name="Ravi A."/>
            <person name="Getino M."/>
            <person name="Pursley I."/>
            <person name="Horton D.L."/>
            <person name="Alikhan N.F."/>
            <person name="Baker D."/>
            <person name="Gharbi K."/>
            <person name="Hall N."/>
            <person name="Watson M."/>
            <person name="Adriaenssens E.M."/>
            <person name="Foster-Nyarko E."/>
            <person name="Jarju S."/>
            <person name="Secka A."/>
            <person name="Antonio M."/>
            <person name="Oren A."/>
            <person name="Chaudhuri R.R."/>
            <person name="La Ragione R."/>
            <person name="Hildebrand F."/>
            <person name="Pallen M.J."/>
        </authorList>
    </citation>
    <scope>NUCLEOTIDE SEQUENCE</scope>
    <source>
        <strain evidence="2">ChiSxjej1B13-7958</strain>
    </source>
</reference>
<organism evidence="2 3">
    <name type="scientific">Candidatus Caccousia avicola</name>
    <dbReference type="NCBI Taxonomy" id="2840721"/>
    <lineage>
        <taxon>Bacteria</taxon>
        <taxon>Bacillati</taxon>
        <taxon>Bacillota</taxon>
        <taxon>Clostridia</taxon>
        <taxon>Eubacteriales</taxon>
        <taxon>Oscillospiraceae</taxon>
        <taxon>Oscillospiraceae incertae sedis</taxon>
        <taxon>Candidatus Caccousia</taxon>
    </lineage>
</organism>
<gene>
    <name evidence="2" type="ORF">IAB89_07775</name>
</gene>
<dbReference type="Proteomes" id="UP000824242">
    <property type="component" value="Unassembled WGS sequence"/>
</dbReference>
<name>A0A9D1ANP8_9FIRM</name>
<feature type="compositionally biased region" description="Acidic residues" evidence="1">
    <location>
        <begin position="203"/>
        <end position="212"/>
    </location>
</feature>
<protein>
    <submittedName>
        <fullName evidence="2">Uncharacterized protein</fullName>
    </submittedName>
</protein>
<feature type="region of interest" description="Disordered" evidence="1">
    <location>
        <begin position="224"/>
        <end position="243"/>
    </location>
</feature>
<reference evidence="2" key="1">
    <citation type="submission" date="2020-10" db="EMBL/GenBank/DDBJ databases">
        <authorList>
            <person name="Gilroy R."/>
        </authorList>
    </citation>
    <scope>NUCLEOTIDE SEQUENCE</scope>
    <source>
        <strain evidence="2">ChiSxjej1B13-7958</strain>
    </source>
</reference>
<evidence type="ECO:0000313" key="2">
    <source>
        <dbReference type="EMBL" id="HIR47538.1"/>
    </source>
</evidence>
<feature type="region of interest" description="Disordered" evidence="1">
    <location>
        <begin position="195"/>
        <end position="217"/>
    </location>
</feature>
<accession>A0A9D1ANP8</accession>
<evidence type="ECO:0000256" key="1">
    <source>
        <dbReference type="SAM" id="MobiDB-lite"/>
    </source>
</evidence>
<dbReference type="AlphaFoldDB" id="A0A9D1ANP8"/>
<proteinExistence type="predicted"/>
<evidence type="ECO:0000313" key="3">
    <source>
        <dbReference type="Proteomes" id="UP000824242"/>
    </source>
</evidence>